<dbReference type="EMBL" id="BMXR01000002">
    <property type="protein sequence ID" value="GGX45605.1"/>
    <property type="molecule type" value="Genomic_DNA"/>
</dbReference>
<dbReference type="InterPro" id="IPR045584">
    <property type="entry name" value="Pilin-like"/>
</dbReference>
<accession>A0A918N876</accession>
<name>A0A918N876_9GAMM</name>
<reference evidence="2" key="1">
    <citation type="journal article" date="2014" name="Int. J. Syst. Evol. Microbiol.">
        <title>Complete genome sequence of Corynebacterium casei LMG S-19264T (=DSM 44701T), isolated from a smear-ripened cheese.</title>
        <authorList>
            <consortium name="US DOE Joint Genome Institute (JGI-PGF)"/>
            <person name="Walter F."/>
            <person name="Albersmeier A."/>
            <person name="Kalinowski J."/>
            <person name="Ruckert C."/>
        </authorList>
    </citation>
    <scope>NUCLEOTIDE SEQUENCE</scope>
    <source>
        <strain evidence="2">KCTC 22169</strain>
    </source>
</reference>
<comment type="caution">
    <text evidence="2">The sequence shown here is derived from an EMBL/GenBank/DDBJ whole genome shotgun (WGS) entry which is preliminary data.</text>
</comment>
<sequence length="307" mass="33632">MLMPTHQHRGFTLVELIMVIVIMAIIAAVVAPLIGGKYGAVIQSTERAKWVQQAEIGFFLMRRDLARAVPNSVFTSGTSGGNDQIAEFLFRDLGEPDFAYRYRHRQFNPWDRLQPNNDSSFDVFGSPGEYGPHTGLAQPPLYVSIGAESAADVRSSWENLFTSPDGDIAPVGDITNQAGENGNPIANVTIDHDDDGSADNHDFDGHSPHYRAYFTNGPVAYRCLDGQLQRIHGYNVLSNQPLATRLSSIRTGNNPVVSRALDNVLSCSFRVIPGQSYQPPSLEVMLEIGEGSESIRLIDTIQLENGA</sequence>
<feature type="transmembrane region" description="Helical" evidence="1">
    <location>
        <begin position="12"/>
        <end position="34"/>
    </location>
</feature>
<evidence type="ECO:0008006" key="4">
    <source>
        <dbReference type="Google" id="ProtNLM"/>
    </source>
</evidence>
<dbReference type="Pfam" id="PF07963">
    <property type="entry name" value="N_methyl"/>
    <property type="match status" value="1"/>
</dbReference>
<keyword evidence="1" id="KW-0812">Transmembrane</keyword>
<keyword evidence="1" id="KW-0472">Membrane</keyword>
<dbReference type="NCBIfam" id="TIGR02532">
    <property type="entry name" value="IV_pilin_GFxxxE"/>
    <property type="match status" value="1"/>
</dbReference>
<organism evidence="2 3">
    <name type="scientific">Saccharospirillum salsuginis</name>
    <dbReference type="NCBI Taxonomy" id="418750"/>
    <lineage>
        <taxon>Bacteria</taxon>
        <taxon>Pseudomonadati</taxon>
        <taxon>Pseudomonadota</taxon>
        <taxon>Gammaproteobacteria</taxon>
        <taxon>Oceanospirillales</taxon>
        <taxon>Saccharospirillaceae</taxon>
        <taxon>Saccharospirillum</taxon>
    </lineage>
</organism>
<evidence type="ECO:0000256" key="1">
    <source>
        <dbReference type="SAM" id="Phobius"/>
    </source>
</evidence>
<proteinExistence type="predicted"/>
<dbReference type="Gene3D" id="3.30.700.10">
    <property type="entry name" value="Glycoprotein, Type 4 Pilin"/>
    <property type="match status" value="1"/>
</dbReference>
<dbReference type="Proteomes" id="UP000626148">
    <property type="component" value="Unassembled WGS sequence"/>
</dbReference>
<dbReference type="AlphaFoldDB" id="A0A918N876"/>
<dbReference type="RefSeq" id="WP_189607466.1">
    <property type="nucleotide sequence ID" value="NZ_BMXR01000002.1"/>
</dbReference>
<dbReference type="InterPro" id="IPR012902">
    <property type="entry name" value="N_methyl_site"/>
</dbReference>
<evidence type="ECO:0000313" key="2">
    <source>
        <dbReference type="EMBL" id="GGX45605.1"/>
    </source>
</evidence>
<gene>
    <name evidence="2" type="ORF">GCM10007392_10800</name>
</gene>
<evidence type="ECO:0000313" key="3">
    <source>
        <dbReference type="Proteomes" id="UP000626148"/>
    </source>
</evidence>
<protein>
    <recommendedName>
        <fullName evidence="4">Prepilin-type N-terminal cleavage/methylation domain-containing protein</fullName>
    </recommendedName>
</protein>
<keyword evidence="1" id="KW-1133">Transmembrane helix</keyword>
<dbReference type="PROSITE" id="PS00409">
    <property type="entry name" value="PROKAR_NTER_METHYL"/>
    <property type="match status" value="1"/>
</dbReference>
<reference evidence="2" key="2">
    <citation type="submission" date="2020-09" db="EMBL/GenBank/DDBJ databases">
        <authorList>
            <person name="Sun Q."/>
            <person name="Kim S."/>
        </authorList>
    </citation>
    <scope>NUCLEOTIDE SEQUENCE</scope>
    <source>
        <strain evidence="2">KCTC 22169</strain>
    </source>
</reference>
<keyword evidence="3" id="KW-1185">Reference proteome</keyword>
<dbReference type="SUPFAM" id="SSF54523">
    <property type="entry name" value="Pili subunits"/>
    <property type="match status" value="1"/>
</dbReference>